<dbReference type="InterPro" id="IPR036250">
    <property type="entry name" value="AcylCo_DH-like_C"/>
</dbReference>
<evidence type="ECO:0000259" key="2">
    <source>
        <dbReference type="Pfam" id="PF00441"/>
    </source>
</evidence>
<organism evidence="3 4">
    <name type="scientific">Micromonospora sonchi</name>
    <dbReference type="NCBI Taxonomy" id="1763543"/>
    <lineage>
        <taxon>Bacteria</taxon>
        <taxon>Bacillati</taxon>
        <taxon>Actinomycetota</taxon>
        <taxon>Actinomycetes</taxon>
        <taxon>Micromonosporales</taxon>
        <taxon>Micromonosporaceae</taxon>
        <taxon>Micromonospora</taxon>
    </lineage>
</organism>
<keyword evidence="4" id="KW-1185">Reference proteome</keyword>
<feature type="domain" description="Acyl-CoA dehydrogenase/oxidase C-terminal" evidence="2">
    <location>
        <begin position="76"/>
        <end position="148"/>
    </location>
</feature>
<comment type="caution">
    <text evidence="3">The sequence shown here is derived from an EMBL/GenBank/DDBJ whole genome shotgun (WGS) entry which is preliminary data.</text>
</comment>
<name>A0A917U6L4_9ACTN</name>
<reference evidence="3" key="2">
    <citation type="submission" date="2020-09" db="EMBL/GenBank/DDBJ databases">
        <authorList>
            <person name="Sun Q."/>
            <person name="Zhou Y."/>
        </authorList>
    </citation>
    <scope>NUCLEOTIDE SEQUENCE</scope>
    <source>
        <strain evidence="3">CGMCC 4.7312</strain>
    </source>
</reference>
<protein>
    <recommendedName>
        <fullName evidence="2">Acyl-CoA dehydrogenase/oxidase C-terminal domain-containing protein</fullName>
    </recommendedName>
</protein>
<gene>
    <name evidence="3" type="ORF">GCM10011608_52930</name>
</gene>
<proteinExistence type="predicted"/>
<dbReference type="EMBL" id="BMNB01000034">
    <property type="protein sequence ID" value="GGM61254.1"/>
    <property type="molecule type" value="Genomic_DNA"/>
</dbReference>
<dbReference type="RefSeq" id="WP_189049075.1">
    <property type="nucleotide sequence ID" value="NZ_BMNB01000034.1"/>
</dbReference>
<dbReference type="Gene3D" id="1.20.140.10">
    <property type="entry name" value="Butyryl-CoA Dehydrogenase, subunit A, domain 3"/>
    <property type="match status" value="1"/>
</dbReference>
<evidence type="ECO:0000256" key="1">
    <source>
        <dbReference type="ARBA" id="ARBA00022630"/>
    </source>
</evidence>
<sequence length="191" mass="19585">MTNRITACEQAGYLDGLAAGLAQALTDVEIVAAPGGTAAVPADWASDGETIPHSLAAREGVAFVRVPAATETTATLTELGVLLGAARLGATRRLADHAVAHLSGRTSGGEPTIRKQLVLGTLADLLTEVEALRVQLMVSAASAETVADVHHRITDLDWEAAKLLGASGYLADSPGRSCHVSELVANCWVAG</sequence>
<keyword evidence="1" id="KW-0285">Flavoprotein</keyword>
<reference evidence="3" key="1">
    <citation type="journal article" date="2014" name="Int. J. Syst. Evol. Microbiol.">
        <title>Complete genome sequence of Corynebacterium casei LMG S-19264T (=DSM 44701T), isolated from a smear-ripened cheese.</title>
        <authorList>
            <consortium name="US DOE Joint Genome Institute (JGI-PGF)"/>
            <person name="Walter F."/>
            <person name="Albersmeier A."/>
            <person name="Kalinowski J."/>
            <person name="Ruckert C."/>
        </authorList>
    </citation>
    <scope>NUCLEOTIDE SEQUENCE</scope>
    <source>
        <strain evidence="3">CGMCC 4.7312</strain>
    </source>
</reference>
<dbReference type="Pfam" id="PF00441">
    <property type="entry name" value="Acyl-CoA_dh_1"/>
    <property type="match status" value="1"/>
</dbReference>
<dbReference type="GO" id="GO:0016627">
    <property type="term" value="F:oxidoreductase activity, acting on the CH-CH group of donors"/>
    <property type="evidence" value="ECO:0007669"/>
    <property type="project" value="InterPro"/>
</dbReference>
<accession>A0A917U6L4</accession>
<evidence type="ECO:0000313" key="4">
    <source>
        <dbReference type="Proteomes" id="UP000608890"/>
    </source>
</evidence>
<dbReference type="AlphaFoldDB" id="A0A917U6L4"/>
<dbReference type="Proteomes" id="UP000608890">
    <property type="component" value="Unassembled WGS sequence"/>
</dbReference>
<dbReference type="InterPro" id="IPR009075">
    <property type="entry name" value="AcylCo_DH/oxidase_C"/>
</dbReference>
<evidence type="ECO:0000313" key="3">
    <source>
        <dbReference type="EMBL" id="GGM61254.1"/>
    </source>
</evidence>
<dbReference type="SUPFAM" id="SSF47203">
    <property type="entry name" value="Acyl-CoA dehydrogenase C-terminal domain-like"/>
    <property type="match status" value="1"/>
</dbReference>